<keyword evidence="6 11" id="KW-0548">Nucleotidyltransferase</keyword>
<dbReference type="GO" id="GO:0009435">
    <property type="term" value="P:NAD+ biosynthetic process"/>
    <property type="evidence" value="ECO:0007669"/>
    <property type="project" value="UniProtKB-UniRule"/>
</dbReference>
<dbReference type="InterPro" id="IPR014729">
    <property type="entry name" value="Rossmann-like_a/b/a_fold"/>
</dbReference>
<sequence length="207" mass="22798">MGDKGSRPRRVGVMGGTFDPIHNGHLVAAAEVADRCDLDEVVFVPTGQPWHKADTTVSDAEHRYAMTLLATASHPRFRVSRVDVDRPGPTYSVDTLRDLGRKYGPGVRLFFIIGADTVETVLTWKAVDEVFSLATFAAVNRTGHRRGATRLPAHAEVVTVDMPGIDVSSTDCRERVAQGRPIWFLTPDEVVRYIDKHGLYRATVGSE</sequence>
<dbReference type="STRING" id="446470.Snas_5476"/>
<keyword evidence="8 11" id="KW-0067">ATP-binding</keyword>
<keyword evidence="9 11" id="KW-0520">NAD</keyword>
<dbReference type="PANTHER" id="PTHR39321:SF3">
    <property type="entry name" value="PHOSPHOPANTETHEINE ADENYLYLTRANSFERASE"/>
    <property type="match status" value="1"/>
</dbReference>
<comment type="function">
    <text evidence="1 11">Catalyzes the reversible adenylation of nicotinate mononucleotide (NaMN) to nicotinic acid adenine dinucleotide (NaAD).</text>
</comment>
<comment type="catalytic activity">
    <reaction evidence="10 11">
        <text>nicotinate beta-D-ribonucleotide + ATP + H(+) = deamido-NAD(+) + diphosphate</text>
        <dbReference type="Rhea" id="RHEA:22860"/>
        <dbReference type="ChEBI" id="CHEBI:15378"/>
        <dbReference type="ChEBI" id="CHEBI:30616"/>
        <dbReference type="ChEBI" id="CHEBI:33019"/>
        <dbReference type="ChEBI" id="CHEBI:57502"/>
        <dbReference type="ChEBI" id="CHEBI:58437"/>
        <dbReference type="EC" id="2.7.7.18"/>
    </reaction>
</comment>
<accession>D3PVY6</accession>
<dbReference type="PANTHER" id="PTHR39321">
    <property type="entry name" value="NICOTINATE-NUCLEOTIDE ADENYLYLTRANSFERASE-RELATED"/>
    <property type="match status" value="1"/>
</dbReference>
<dbReference type="CDD" id="cd02165">
    <property type="entry name" value="NMNAT"/>
    <property type="match status" value="1"/>
</dbReference>
<evidence type="ECO:0000313" key="13">
    <source>
        <dbReference type="EMBL" id="ADD45107.1"/>
    </source>
</evidence>
<dbReference type="HOGENOM" id="CLU_069765_1_1_11"/>
<dbReference type="InterPro" id="IPR005248">
    <property type="entry name" value="NadD/NMNAT"/>
</dbReference>
<comment type="similarity">
    <text evidence="3 11">Belongs to the NadD family.</text>
</comment>
<dbReference type="Pfam" id="PF01467">
    <property type="entry name" value="CTP_transf_like"/>
    <property type="match status" value="1"/>
</dbReference>
<evidence type="ECO:0000256" key="6">
    <source>
        <dbReference type="ARBA" id="ARBA00022695"/>
    </source>
</evidence>
<dbReference type="NCBIfam" id="NF000840">
    <property type="entry name" value="PRK00071.1-3"/>
    <property type="match status" value="1"/>
</dbReference>
<protein>
    <recommendedName>
        <fullName evidence="11">Probable nicotinate-nucleotide adenylyltransferase</fullName>
        <ecNumber evidence="11">2.7.7.18</ecNumber>
    </recommendedName>
    <alternativeName>
        <fullName evidence="11">Deamido-NAD(+) diphosphorylase</fullName>
    </alternativeName>
    <alternativeName>
        <fullName evidence="11">Deamido-NAD(+) pyrophosphorylase</fullName>
    </alternativeName>
    <alternativeName>
        <fullName evidence="11">Nicotinate mononucleotide adenylyltransferase</fullName>
        <shortName evidence="11">NaMN adenylyltransferase</shortName>
    </alternativeName>
</protein>
<reference evidence="13 14" key="1">
    <citation type="journal article" date="2009" name="Stand. Genomic Sci.">
        <title>Complete genome sequence of Stackebrandtia nassauensis type strain (LLR-40K-21).</title>
        <authorList>
            <person name="Munk C."/>
            <person name="Lapidus A."/>
            <person name="Copeland A."/>
            <person name="Jando M."/>
            <person name="Mayilraj S."/>
            <person name="Glavina Del Rio T."/>
            <person name="Nolan M."/>
            <person name="Chen F."/>
            <person name="Lucas S."/>
            <person name="Tice H."/>
            <person name="Cheng J.F."/>
            <person name="Han C."/>
            <person name="Detter J.C."/>
            <person name="Bruce D."/>
            <person name="Goodwin L."/>
            <person name="Chain P."/>
            <person name="Pitluck S."/>
            <person name="Goker M."/>
            <person name="Ovchinikova G."/>
            <person name="Pati A."/>
            <person name="Ivanova N."/>
            <person name="Mavromatis K."/>
            <person name="Chen A."/>
            <person name="Palaniappan K."/>
            <person name="Land M."/>
            <person name="Hauser L."/>
            <person name="Chang Y.J."/>
            <person name="Jeffries C.D."/>
            <person name="Bristow J."/>
            <person name="Eisen J.A."/>
            <person name="Markowitz V."/>
            <person name="Hugenholtz P."/>
            <person name="Kyrpides N.C."/>
            <person name="Klenk H.P."/>
        </authorList>
    </citation>
    <scope>NUCLEOTIDE SEQUENCE [LARGE SCALE GENOMIC DNA]</scope>
    <source>
        <strain evidence="14">DSM 44728 / CIP 108903 / NRRL B-16338 / NBRC 102104 / LLR-40K-21</strain>
    </source>
</reference>
<evidence type="ECO:0000256" key="7">
    <source>
        <dbReference type="ARBA" id="ARBA00022741"/>
    </source>
</evidence>
<dbReference type="GO" id="GO:0004515">
    <property type="term" value="F:nicotinate-nucleotide adenylyltransferase activity"/>
    <property type="evidence" value="ECO:0007669"/>
    <property type="project" value="UniProtKB-UniRule"/>
</dbReference>
<evidence type="ECO:0000259" key="12">
    <source>
        <dbReference type="Pfam" id="PF01467"/>
    </source>
</evidence>
<dbReference type="eggNOG" id="COG1057">
    <property type="taxonomic scope" value="Bacteria"/>
</dbReference>
<dbReference type="GO" id="GO:0005524">
    <property type="term" value="F:ATP binding"/>
    <property type="evidence" value="ECO:0007669"/>
    <property type="project" value="UniProtKB-KW"/>
</dbReference>
<dbReference type="UniPathway" id="UPA00253">
    <property type="reaction ID" value="UER00332"/>
</dbReference>
<dbReference type="SUPFAM" id="SSF52374">
    <property type="entry name" value="Nucleotidylyl transferase"/>
    <property type="match status" value="1"/>
</dbReference>
<dbReference type="Gene3D" id="3.40.50.620">
    <property type="entry name" value="HUPs"/>
    <property type="match status" value="1"/>
</dbReference>
<evidence type="ECO:0000256" key="9">
    <source>
        <dbReference type="ARBA" id="ARBA00023027"/>
    </source>
</evidence>
<dbReference type="EMBL" id="CP001778">
    <property type="protein sequence ID" value="ADD45107.1"/>
    <property type="molecule type" value="Genomic_DNA"/>
</dbReference>
<name>D3PVY6_STANL</name>
<evidence type="ECO:0000256" key="11">
    <source>
        <dbReference type="HAMAP-Rule" id="MF_00244"/>
    </source>
</evidence>
<evidence type="ECO:0000256" key="8">
    <source>
        <dbReference type="ARBA" id="ARBA00022840"/>
    </source>
</evidence>
<keyword evidence="5 11" id="KW-0808">Transferase</keyword>
<keyword evidence="7 11" id="KW-0547">Nucleotide-binding</keyword>
<comment type="pathway">
    <text evidence="2 11">Cofactor biosynthesis; NAD(+) biosynthesis; deamido-NAD(+) from nicotinate D-ribonucleotide: step 1/1.</text>
</comment>
<dbReference type="NCBIfam" id="TIGR00482">
    <property type="entry name" value="nicotinate (nicotinamide) nucleotide adenylyltransferase"/>
    <property type="match status" value="1"/>
</dbReference>
<gene>
    <name evidence="11" type="primary">nadD</name>
    <name evidence="13" type="ordered locus">Snas_5476</name>
</gene>
<feature type="domain" description="Cytidyltransferase-like" evidence="12">
    <location>
        <begin position="13"/>
        <end position="175"/>
    </location>
</feature>
<organism evidence="13 14">
    <name type="scientific">Stackebrandtia nassauensis (strain DSM 44728 / CIP 108903 / NRRL B-16338 / NBRC 102104 / LLR-40K-21)</name>
    <dbReference type="NCBI Taxonomy" id="446470"/>
    <lineage>
        <taxon>Bacteria</taxon>
        <taxon>Bacillati</taxon>
        <taxon>Actinomycetota</taxon>
        <taxon>Actinomycetes</taxon>
        <taxon>Glycomycetales</taxon>
        <taxon>Glycomycetaceae</taxon>
        <taxon>Stackebrandtia</taxon>
    </lineage>
</organism>
<dbReference type="NCBIfam" id="TIGR00125">
    <property type="entry name" value="cyt_tran_rel"/>
    <property type="match status" value="1"/>
</dbReference>
<proteinExistence type="inferred from homology"/>
<evidence type="ECO:0000256" key="1">
    <source>
        <dbReference type="ARBA" id="ARBA00002324"/>
    </source>
</evidence>
<dbReference type="Proteomes" id="UP000000844">
    <property type="component" value="Chromosome"/>
</dbReference>
<keyword evidence="4 11" id="KW-0662">Pyridine nucleotide biosynthesis</keyword>
<evidence type="ECO:0000256" key="3">
    <source>
        <dbReference type="ARBA" id="ARBA00009014"/>
    </source>
</evidence>
<evidence type="ECO:0000313" key="14">
    <source>
        <dbReference type="Proteomes" id="UP000000844"/>
    </source>
</evidence>
<evidence type="ECO:0000256" key="2">
    <source>
        <dbReference type="ARBA" id="ARBA00005019"/>
    </source>
</evidence>
<dbReference type="EC" id="2.7.7.18" evidence="11"/>
<dbReference type="FunFam" id="3.40.50.620:FF:000039">
    <property type="entry name" value="Probable nicotinate-nucleotide adenylyltransferase"/>
    <property type="match status" value="1"/>
</dbReference>
<evidence type="ECO:0000256" key="4">
    <source>
        <dbReference type="ARBA" id="ARBA00022642"/>
    </source>
</evidence>
<dbReference type="InterPro" id="IPR004821">
    <property type="entry name" value="Cyt_trans-like"/>
</dbReference>
<keyword evidence="14" id="KW-1185">Reference proteome</keyword>
<evidence type="ECO:0000256" key="5">
    <source>
        <dbReference type="ARBA" id="ARBA00022679"/>
    </source>
</evidence>
<evidence type="ECO:0000256" key="10">
    <source>
        <dbReference type="ARBA" id="ARBA00048721"/>
    </source>
</evidence>
<dbReference type="HAMAP" id="MF_00244">
    <property type="entry name" value="NaMN_adenylyltr"/>
    <property type="match status" value="1"/>
</dbReference>
<dbReference type="KEGG" id="sna:Snas_5476"/>
<dbReference type="AlphaFoldDB" id="D3PVY6"/>